<dbReference type="EMBL" id="ACQT01000111">
    <property type="protein sequence ID" value="EER59615.1"/>
    <property type="molecule type" value="Genomic_DNA"/>
</dbReference>
<dbReference type="PROSITE" id="PS50125">
    <property type="entry name" value="GUANYLATE_CYCLASE_2"/>
    <property type="match status" value="1"/>
</dbReference>
<dbReference type="InterPro" id="IPR029787">
    <property type="entry name" value="Nucleotide_cyclase"/>
</dbReference>
<feature type="transmembrane region" description="Helical" evidence="1">
    <location>
        <begin position="324"/>
        <end position="342"/>
    </location>
</feature>
<keyword evidence="4" id="KW-1185">Reference proteome</keyword>
<dbReference type="InterPro" id="IPR001054">
    <property type="entry name" value="A/G_cyclase"/>
</dbReference>
<keyword evidence="1" id="KW-0812">Transmembrane</keyword>
<dbReference type="AlphaFoldDB" id="C5T7E0"/>
<feature type="transmembrane region" description="Helical" evidence="1">
    <location>
        <begin position="349"/>
        <end position="368"/>
    </location>
</feature>
<dbReference type="PANTHER" id="PTHR43081">
    <property type="entry name" value="ADENYLATE CYCLASE, TERMINAL-DIFFERENTIATION SPECIFIC-RELATED"/>
    <property type="match status" value="1"/>
</dbReference>
<reference evidence="3 4" key="1">
    <citation type="submission" date="2009-05" db="EMBL/GenBank/DDBJ databases">
        <title>The draft genome of Acidovorax delafieldii 2AN.</title>
        <authorList>
            <consortium name="US DOE Joint Genome Institute (JGI-PGF)"/>
            <person name="Lucas S."/>
            <person name="Copeland A."/>
            <person name="Lapidus A."/>
            <person name="Glavina del Rio T."/>
            <person name="Tice H."/>
            <person name="Bruce D."/>
            <person name="Goodwin L."/>
            <person name="Pitluck S."/>
            <person name="Larimer F."/>
            <person name="Land M.L."/>
            <person name="Hauser L."/>
            <person name="Shelobolina E.S."/>
            <person name="Picardal F."/>
            <person name="Roden E."/>
            <person name="Emerson D."/>
        </authorList>
    </citation>
    <scope>NUCLEOTIDE SEQUENCE [LARGE SCALE GENOMIC DNA]</scope>
    <source>
        <strain evidence="3 4">2AN</strain>
    </source>
</reference>
<accession>C5T7E0</accession>
<evidence type="ECO:0000256" key="1">
    <source>
        <dbReference type="SAM" id="Phobius"/>
    </source>
</evidence>
<comment type="caution">
    <text evidence="3">The sequence shown here is derived from an EMBL/GenBank/DDBJ whole genome shotgun (WGS) entry which is preliminary data.</text>
</comment>
<keyword evidence="1" id="KW-1133">Transmembrane helix</keyword>
<dbReference type="InterPro" id="IPR050697">
    <property type="entry name" value="Adenylyl/Guanylyl_Cyclase_3/4"/>
</dbReference>
<dbReference type="Proteomes" id="UP000003856">
    <property type="component" value="Unassembled WGS sequence"/>
</dbReference>
<proteinExistence type="predicted"/>
<dbReference type="CDD" id="cd07302">
    <property type="entry name" value="CHD"/>
    <property type="match status" value="1"/>
</dbReference>
<evidence type="ECO:0000259" key="2">
    <source>
        <dbReference type="PROSITE" id="PS50125"/>
    </source>
</evidence>
<dbReference type="GO" id="GO:0035556">
    <property type="term" value="P:intracellular signal transduction"/>
    <property type="evidence" value="ECO:0007669"/>
    <property type="project" value="InterPro"/>
</dbReference>
<dbReference type="SMART" id="SM01080">
    <property type="entry name" value="CHASE2"/>
    <property type="match status" value="1"/>
</dbReference>
<feature type="transmembrane region" description="Helical" evidence="1">
    <location>
        <begin position="374"/>
        <end position="394"/>
    </location>
</feature>
<name>C5T7E0_ACIDE</name>
<dbReference type="SMART" id="SM00044">
    <property type="entry name" value="CYCc"/>
    <property type="match status" value="1"/>
</dbReference>
<dbReference type="RefSeq" id="WP_005797711.1">
    <property type="nucleotide sequence ID" value="NZ_ACQT01000111.1"/>
</dbReference>
<feature type="domain" description="Guanylate cyclase" evidence="2">
    <location>
        <begin position="440"/>
        <end position="573"/>
    </location>
</feature>
<protein>
    <submittedName>
        <fullName evidence="3">Adenylate/guanylate cyclase with Chase sensor</fullName>
    </submittedName>
</protein>
<gene>
    <name evidence="3" type="ORF">AcdelDRAFT_2820</name>
</gene>
<dbReference type="Pfam" id="PF00211">
    <property type="entry name" value="Guanylate_cyc"/>
    <property type="match status" value="1"/>
</dbReference>
<dbReference type="GO" id="GO:0006171">
    <property type="term" value="P:cAMP biosynthetic process"/>
    <property type="evidence" value="ECO:0007669"/>
    <property type="project" value="TreeGrafter"/>
</dbReference>
<dbReference type="PANTHER" id="PTHR43081:SF1">
    <property type="entry name" value="ADENYLATE CYCLASE, TERMINAL-DIFFERENTIATION SPECIFIC"/>
    <property type="match status" value="1"/>
</dbReference>
<dbReference type="SUPFAM" id="SSF55073">
    <property type="entry name" value="Nucleotide cyclase"/>
    <property type="match status" value="1"/>
</dbReference>
<sequence length="636" mass="69129">MHAPSTSLLKTLRQRFGRVALYGALCLVLSALAMAELLWSHKLDAIDNRVGDALLRWHAQGRVPPEDVVLIDIDQPSLKDPQMFEVAGAWAWPRVIHAELIQALAAQQPRAIVLDLILSPPDRFRPENDAQLAQALAFERAYVPMILMEDSAERATLALAPPAMGIRAGEKADPAARYGIDGPTALPPEAWRTGYINFIKDRDGLGRQTELGRDVQGWWIPHILGRVAEALDLPRPASPRFRLNWYGREFTRIPYAKAYLATQSGDGRLPFDARGKIIIIGATASGLLDFVPTPIDATTPGPFVLATGLANLQGGDWLRTAPPWASPALALLLINGLGLAFVRRVSPTWAASGYLVVAALALTAAAWALGRNVYWMPVSTLALGAGALLALGLLSSRLEMSERRHVQAMFSRFVDPRIVQSLSESAQVAEAEVSASREITVLFSDIRGFTSLSEHRKPEEIVEILNRYFEMQVEVIFRHQGTLDKFIGDAIMAFWGAPMAQPRHAVLAVEAALDMADALQRFASDMARTDPTTAFDIGIGVHTGEAVVGFLGTARRLDYTAIGDTVNLCSRIEGCTKGVARVLVSEATRAQCAGAFEFIDRGAFEVKGREQAVQLFEPRRLPASEGLSAGLAGNQA</sequence>
<dbReference type="Gene3D" id="3.30.70.1230">
    <property type="entry name" value="Nucleotide cyclase"/>
    <property type="match status" value="1"/>
</dbReference>
<dbReference type="GO" id="GO:0004016">
    <property type="term" value="F:adenylate cyclase activity"/>
    <property type="evidence" value="ECO:0007669"/>
    <property type="project" value="UniProtKB-ARBA"/>
</dbReference>
<evidence type="ECO:0000313" key="4">
    <source>
        <dbReference type="Proteomes" id="UP000003856"/>
    </source>
</evidence>
<evidence type="ECO:0000313" key="3">
    <source>
        <dbReference type="EMBL" id="EER59615.1"/>
    </source>
</evidence>
<keyword evidence="1" id="KW-0472">Membrane</keyword>
<dbReference type="Pfam" id="PF05226">
    <property type="entry name" value="CHASE2"/>
    <property type="match status" value="1"/>
</dbReference>
<organism evidence="3 4">
    <name type="scientific">Acidovorax delafieldii 2AN</name>
    <dbReference type="NCBI Taxonomy" id="573060"/>
    <lineage>
        <taxon>Bacteria</taxon>
        <taxon>Pseudomonadati</taxon>
        <taxon>Pseudomonadota</taxon>
        <taxon>Betaproteobacteria</taxon>
        <taxon>Burkholderiales</taxon>
        <taxon>Comamonadaceae</taxon>
        <taxon>Acidovorax</taxon>
    </lineage>
</organism>
<dbReference type="InterPro" id="IPR007890">
    <property type="entry name" value="CHASE2"/>
</dbReference>
<dbReference type="PATRIC" id="fig|573060.9.peg.2254"/>